<evidence type="ECO:0000313" key="2">
    <source>
        <dbReference type="Proteomes" id="UP000599437"/>
    </source>
</evidence>
<gene>
    <name evidence="1" type="ORF">GCM10010346_41850</name>
</gene>
<reference evidence="2" key="1">
    <citation type="journal article" date="2019" name="Int. J. Syst. Evol. Microbiol.">
        <title>The Global Catalogue of Microorganisms (GCM) 10K type strain sequencing project: providing services to taxonomists for standard genome sequencing and annotation.</title>
        <authorList>
            <consortium name="The Broad Institute Genomics Platform"/>
            <consortium name="The Broad Institute Genome Sequencing Center for Infectious Disease"/>
            <person name="Wu L."/>
            <person name="Ma J."/>
        </authorList>
    </citation>
    <scope>NUCLEOTIDE SEQUENCE [LARGE SCALE GENOMIC DNA]</scope>
    <source>
        <strain evidence="2">JCM 4737</strain>
    </source>
</reference>
<name>A0ABQ3DXE3_9ACTN</name>
<comment type="caution">
    <text evidence="1">The sequence shown here is derived from an EMBL/GenBank/DDBJ whole genome shotgun (WGS) entry which is preliminary data.</text>
</comment>
<accession>A0ABQ3DXE3</accession>
<evidence type="ECO:0000313" key="1">
    <source>
        <dbReference type="EMBL" id="GHB13809.1"/>
    </source>
</evidence>
<dbReference type="RefSeq" id="WP_229843609.1">
    <property type="nucleotide sequence ID" value="NZ_BMVO01000013.1"/>
</dbReference>
<organism evidence="1 2">
    <name type="scientific">Streptomyces chryseus</name>
    <dbReference type="NCBI Taxonomy" id="68186"/>
    <lineage>
        <taxon>Bacteria</taxon>
        <taxon>Bacillati</taxon>
        <taxon>Actinomycetota</taxon>
        <taxon>Actinomycetes</taxon>
        <taxon>Kitasatosporales</taxon>
        <taxon>Streptomycetaceae</taxon>
        <taxon>Streptomyces</taxon>
    </lineage>
</organism>
<proteinExistence type="predicted"/>
<dbReference type="Proteomes" id="UP000599437">
    <property type="component" value="Unassembled WGS sequence"/>
</dbReference>
<sequence length="132" mass="13987">MPDIRMHTPDAPAALVEVATGPAGNAKAGQVHIGARSTAYVALVATPAQARELAAALVRAADAAEAQAEDTYPTVRADELRRGDVRTGERTITVERVRSDGDTVHVTWASEAGRQWNQTYAADAGIALRRRA</sequence>
<protein>
    <submittedName>
        <fullName evidence="1">Uncharacterized protein</fullName>
    </submittedName>
</protein>
<dbReference type="EMBL" id="BMVO01000013">
    <property type="protein sequence ID" value="GHB13809.1"/>
    <property type="molecule type" value="Genomic_DNA"/>
</dbReference>
<keyword evidence="2" id="KW-1185">Reference proteome</keyword>